<sequence length="606" mass="65539">MSTLHRRVPASINMDDIASQAPLLGRESSSEDGNHTRRDSYGSTSSSNKDDAVVSIDPAEEEAVVAIQGGIQQADAINQVWSRSVLILAYSFIFLISFANTLQYQIMSNLMPYVVSEFSSHSLIPTIGIVASIMSGILKLPIAKVIDSWGRPQGLACMIVLATTGLVMMAASRDVKTYAAAEVIYQVGISGFTYVLDIIIADTSSLKDRVLAFAFNSSPTLITTFIGPLIATAFLNGSGWRWAFAFSAILFLVLSIPILSILAINMRKAKARGLLAKRPKSGPWTISKLRQSLIDFDALGIFLAAGGLTLILVPFSLLGSSANNSVHSSVAITPVFGVLLVIAFAVHERKAKRPFIRFSLLCSRNVAGASLLSITIFIAYFSWDGFYTSYLQVVHDLTLAQAGYIGHIYGIGSCLWSVVVGYLIRRTDRFKWLALAALPVHLLGGFLMIFFRRPDTNIAWVVMCQILITIGGSTLVMCDQMAVMAVANHAELASVMALLGLAYYIGSAIGNSLSGAIWNTTLPEMLAKQLPQMSATELTLIAADLKKQLSYPVGSAVRTAIIAAYGEAQFRMCVTGVLVSLFEILAVCIWKDVRVSQNKQVEGTVF</sequence>
<proteinExistence type="predicted"/>
<evidence type="ECO:0000313" key="1">
    <source>
        <dbReference type="EMBL" id="KAI4867122.1"/>
    </source>
</evidence>
<evidence type="ECO:0000313" key="2">
    <source>
        <dbReference type="Proteomes" id="UP001497700"/>
    </source>
</evidence>
<dbReference type="EMBL" id="MU393451">
    <property type="protein sequence ID" value="KAI4867122.1"/>
    <property type="molecule type" value="Genomic_DNA"/>
</dbReference>
<keyword evidence="2" id="KW-1185">Reference proteome</keyword>
<dbReference type="Proteomes" id="UP001497700">
    <property type="component" value="Unassembled WGS sequence"/>
</dbReference>
<protein>
    <submittedName>
        <fullName evidence="1">Siderophore iron transporter mirB</fullName>
    </submittedName>
</protein>
<name>A0ACB9Z735_9PEZI</name>
<accession>A0ACB9Z735</accession>
<gene>
    <name evidence="1" type="ORF">F4820DRAFT_414953</name>
</gene>
<reference evidence="1 2" key="1">
    <citation type="journal article" date="2022" name="New Phytol.">
        <title>Ecological generalism drives hyperdiversity of secondary metabolite gene clusters in xylarialean endophytes.</title>
        <authorList>
            <person name="Franco M.E.E."/>
            <person name="Wisecaver J.H."/>
            <person name="Arnold A.E."/>
            <person name="Ju Y.M."/>
            <person name="Slot J.C."/>
            <person name="Ahrendt S."/>
            <person name="Moore L.P."/>
            <person name="Eastman K.E."/>
            <person name="Scott K."/>
            <person name="Konkel Z."/>
            <person name="Mondo S.J."/>
            <person name="Kuo A."/>
            <person name="Hayes R.D."/>
            <person name="Haridas S."/>
            <person name="Andreopoulos B."/>
            <person name="Riley R."/>
            <person name="LaButti K."/>
            <person name="Pangilinan J."/>
            <person name="Lipzen A."/>
            <person name="Amirebrahimi M."/>
            <person name="Yan J."/>
            <person name="Adam C."/>
            <person name="Keymanesh K."/>
            <person name="Ng V."/>
            <person name="Louie K."/>
            <person name="Northen T."/>
            <person name="Drula E."/>
            <person name="Henrissat B."/>
            <person name="Hsieh H.M."/>
            <person name="Youens-Clark K."/>
            <person name="Lutzoni F."/>
            <person name="Miadlikowska J."/>
            <person name="Eastwood D.C."/>
            <person name="Hamelin R.C."/>
            <person name="Grigoriev I.V."/>
            <person name="U'Ren J.M."/>
        </authorList>
    </citation>
    <scope>NUCLEOTIDE SEQUENCE [LARGE SCALE GENOMIC DNA]</scope>
    <source>
        <strain evidence="1 2">CBS 119005</strain>
    </source>
</reference>
<organism evidence="1 2">
    <name type="scientific">Hypoxylon rubiginosum</name>
    <dbReference type="NCBI Taxonomy" id="110542"/>
    <lineage>
        <taxon>Eukaryota</taxon>
        <taxon>Fungi</taxon>
        <taxon>Dikarya</taxon>
        <taxon>Ascomycota</taxon>
        <taxon>Pezizomycotina</taxon>
        <taxon>Sordariomycetes</taxon>
        <taxon>Xylariomycetidae</taxon>
        <taxon>Xylariales</taxon>
        <taxon>Hypoxylaceae</taxon>
        <taxon>Hypoxylon</taxon>
    </lineage>
</organism>
<comment type="caution">
    <text evidence="1">The sequence shown here is derived from an EMBL/GenBank/DDBJ whole genome shotgun (WGS) entry which is preliminary data.</text>
</comment>